<evidence type="ECO:0000313" key="2">
    <source>
        <dbReference type="EMBL" id="MCN9241688.1"/>
    </source>
</evidence>
<organism evidence="2 3">
    <name type="scientific">Streptomyces macrolidinus</name>
    <dbReference type="NCBI Taxonomy" id="2952607"/>
    <lineage>
        <taxon>Bacteria</taxon>
        <taxon>Bacillati</taxon>
        <taxon>Actinomycetota</taxon>
        <taxon>Actinomycetes</taxon>
        <taxon>Kitasatosporales</taxon>
        <taxon>Streptomycetaceae</taxon>
        <taxon>Streptomyces</taxon>
    </lineage>
</organism>
<sequence length="96" mass="10000">MATEDIASESTAQATRTYPVAPGVRVNVRSGPGTTHDIVRVLPEGASVPIFCQKAGTTVTGTYGTTNIWDCIGSSEYVSDAYVHTGSDGYIAARCA</sequence>
<proteinExistence type="predicted"/>
<dbReference type="RefSeq" id="WP_252424999.1">
    <property type="nucleotide sequence ID" value="NZ_JAMWMR010000009.1"/>
</dbReference>
<reference evidence="2 3" key="1">
    <citation type="submission" date="2022-05" db="EMBL/GenBank/DDBJ databases">
        <title>Streptomyces sp. nov. RY43-2 isolated from soil of a peat swamp forest.</title>
        <authorList>
            <person name="Kanchanasin P."/>
            <person name="Tanasupawat S."/>
            <person name="Phongsopitanun W."/>
        </authorList>
    </citation>
    <scope>NUCLEOTIDE SEQUENCE [LARGE SCALE GENOMIC DNA]</scope>
    <source>
        <strain evidence="2 3">RY43-2</strain>
    </source>
</reference>
<evidence type="ECO:0000313" key="3">
    <source>
        <dbReference type="Proteomes" id="UP001523219"/>
    </source>
</evidence>
<dbReference type="Proteomes" id="UP001523219">
    <property type="component" value="Unassembled WGS sequence"/>
</dbReference>
<evidence type="ECO:0000259" key="1">
    <source>
        <dbReference type="PROSITE" id="PS51781"/>
    </source>
</evidence>
<protein>
    <recommendedName>
        <fullName evidence="1">SH3b domain-containing protein</fullName>
    </recommendedName>
</protein>
<accession>A0ABT0ZDN3</accession>
<feature type="domain" description="SH3b" evidence="1">
    <location>
        <begin position="13"/>
        <end position="87"/>
    </location>
</feature>
<dbReference type="InterPro" id="IPR003646">
    <property type="entry name" value="SH3-like_bac-type"/>
</dbReference>
<dbReference type="Gene3D" id="2.30.30.40">
    <property type="entry name" value="SH3 Domains"/>
    <property type="match status" value="1"/>
</dbReference>
<comment type="caution">
    <text evidence="2">The sequence shown here is derived from an EMBL/GenBank/DDBJ whole genome shotgun (WGS) entry which is preliminary data.</text>
</comment>
<gene>
    <name evidence="2" type="ORF">NGF19_12940</name>
</gene>
<dbReference type="EMBL" id="JAMWMR010000009">
    <property type="protein sequence ID" value="MCN9241688.1"/>
    <property type="molecule type" value="Genomic_DNA"/>
</dbReference>
<name>A0ABT0ZDN3_9ACTN</name>
<dbReference type="PROSITE" id="PS51781">
    <property type="entry name" value="SH3B"/>
    <property type="match status" value="1"/>
</dbReference>
<keyword evidence="3" id="KW-1185">Reference proteome</keyword>